<evidence type="ECO:0000259" key="9">
    <source>
        <dbReference type="Pfam" id="PF01225"/>
    </source>
</evidence>
<dbReference type="InterPro" id="IPR005761">
    <property type="entry name" value="UDP-N-AcMur-Glu-dNH2Pim_ligase"/>
</dbReference>
<feature type="binding site" evidence="7">
    <location>
        <begin position="115"/>
        <end position="121"/>
    </location>
    <ligand>
        <name>ATP</name>
        <dbReference type="ChEBI" id="CHEBI:30616"/>
    </ligand>
</feature>
<dbReference type="InterPro" id="IPR013221">
    <property type="entry name" value="Mur_ligase_cen"/>
</dbReference>
<evidence type="ECO:0000256" key="8">
    <source>
        <dbReference type="RuleBase" id="RU004135"/>
    </source>
</evidence>
<feature type="binding site" evidence="7">
    <location>
        <position position="184"/>
    </location>
    <ligand>
        <name>UDP-N-acetyl-alpha-D-muramoyl-L-alanyl-D-glutamate</name>
        <dbReference type="ChEBI" id="CHEBI:83900"/>
    </ligand>
</feature>
<dbReference type="SUPFAM" id="SSF53244">
    <property type="entry name" value="MurD-like peptide ligases, peptide-binding domain"/>
    <property type="match status" value="1"/>
</dbReference>
<feature type="binding site" evidence="7">
    <location>
        <begin position="157"/>
        <end position="158"/>
    </location>
    <ligand>
        <name>UDP-N-acetyl-alpha-D-muramoyl-L-alanyl-D-glutamate</name>
        <dbReference type="ChEBI" id="CHEBI:83900"/>
    </ligand>
</feature>
<keyword evidence="13" id="KW-1185">Reference proteome</keyword>
<dbReference type="EC" id="6.3.2.13" evidence="7"/>
<feature type="domain" description="Mur ligase central" evidence="11">
    <location>
        <begin position="113"/>
        <end position="319"/>
    </location>
</feature>
<dbReference type="HAMAP" id="MF_00208">
    <property type="entry name" value="MurE"/>
    <property type="match status" value="1"/>
</dbReference>
<dbReference type="PANTHER" id="PTHR23135">
    <property type="entry name" value="MUR LIGASE FAMILY MEMBER"/>
    <property type="match status" value="1"/>
</dbReference>
<keyword evidence="2 7" id="KW-0132">Cell division</keyword>
<evidence type="ECO:0000256" key="7">
    <source>
        <dbReference type="HAMAP-Rule" id="MF_00208"/>
    </source>
</evidence>
<keyword evidence="7" id="KW-0963">Cytoplasm</keyword>
<evidence type="ECO:0000256" key="2">
    <source>
        <dbReference type="ARBA" id="ARBA00022618"/>
    </source>
</evidence>
<dbReference type="Pfam" id="PF02875">
    <property type="entry name" value="Mur_ligase_C"/>
    <property type="match status" value="1"/>
</dbReference>
<comment type="subcellular location">
    <subcellularLocation>
        <location evidence="7 8">Cytoplasm</location>
    </subcellularLocation>
</comment>
<dbReference type="Gene3D" id="3.90.190.20">
    <property type="entry name" value="Mur ligase, C-terminal domain"/>
    <property type="match status" value="1"/>
</dbReference>
<feature type="binding site" evidence="7">
    <location>
        <begin position="419"/>
        <end position="422"/>
    </location>
    <ligand>
        <name>meso-2,6-diaminopimelate</name>
        <dbReference type="ChEBI" id="CHEBI:57791"/>
    </ligand>
</feature>
<dbReference type="InterPro" id="IPR004101">
    <property type="entry name" value="Mur_ligase_C"/>
</dbReference>
<organism evidence="12 13">
    <name type="scientific">Gordonia hydrophobica</name>
    <dbReference type="NCBI Taxonomy" id="40516"/>
    <lineage>
        <taxon>Bacteria</taxon>
        <taxon>Bacillati</taxon>
        <taxon>Actinomycetota</taxon>
        <taxon>Actinomycetes</taxon>
        <taxon>Mycobacteriales</taxon>
        <taxon>Gordoniaceae</taxon>
        <taxon>Gordonia</taxon>
    </lineage>
</organism>
<feature type="binding site" evidence="7">
    <location>
        <position position="26"/>
    </location>
    <ligand>
        <name>UDP-N-acetyl-alpha-D-muramoyl-L-alanyl-D-glutamate</name>
        <dbReference type="ChEBI" id="CHEBI:83900"/>
    </ligand>
</feature>
<dbReference type="NCBIfam" id="NF001126">
    <property type="entry name" value="PRK00139.1-4"/>
    <property type="match status" value="1"/>
</dbReference>
<dbReference type="InterPro" id="IPR036615">
    <property type="entry name" value="Mur_ligase_C_dom_sf"/>
</dbReference>
<proteinExistence type="inferred from homology"/>
<keyword evidence="7 12" id="KW-0436">Ligase</keyword>
<evidence type="ECO:0000313" key="12">
    <source>
        <dbReference type="EMBL" id="WYY06500.1"/>
    </source>
</evidence>
<comment type="PTM">
    <text evidence="7">Carboxylation is probably crucial for Mg(2+) binding and, consequently, for the gamma-phosphate positioning of ATP.</text>
</comment>
<evidence type="ECO:0000259" key="11">
    <source>
        <dbReference type="Pfam" id="PF08245"/>
    </source>
</evidence>
<keyword evidence="3 7" id="KW-0133">Cell shape</keyword>
<keyword evidence="7" id="KW-0547">Nucleotide-binding</keyword>
<protein>
    <recommendedName>
        <fullName evidence="7">UDP-N-acetylmuramoyl-L-alanyl-D-glutamate--2,6-diaminopimelate ligase</fullName>
        <ecNumber evidence="7">6.3.2.13</ecNumber>
    </recommendedName>
    <alternativeName>
        <fullName evidence="7">Meso-A2pm-adding enzyme</fullName>
    </alternativeName>
    <alternativeName>
        <fullName evidence="7">Meso-diaminopimelate-adding enzyme</fullName>
    </alternativeName>
    <alternativeName>
        <fullName evidence="7">UDP-MurNAc-L-Ala-D-Glu:meso-diaminopimelate ligase</fullName>
    </alternativeName>
    <alternativeName>
        <fullName evidence="7">UDP-MurNAc-tripeptide synthetase</fullName>
    </alternativeName>
    <alternativeName>
        <fullName evidence="7">UDP-N-acetylmuramyl-tripeptide synthetase</fullName>
    </alternativeName>
</protein>
<dbReference type="Proteomes" id="UP001479933">
    <property type="component" value="Chromosome"/>
</dbReference>
<dbReference type="NCBIfam" id="TIGR01085">
    <property type="entry name" value="murE"/>
    <property type="match status" value="1"/>
</dbReference>
<dbReference type="Gene3D" id="3.40.1390.10">
    <property type="entry name" value="MurE/MurF, N-terminal domain"/>
    <property type="match status" value="1"/>
</dbReference>
<comment type="pathway">
    <text evidence="7 8">Cell wall biogenesis; peptidoglycan biosynthesis.</text>
</comment>
<keyword evidence="6 7" id="KW-0961">Cell wall biogenesis/degradation</keyword>
<evidence type="ECO:0000259" key="10">
    <source>
        <dbReference type="Pfam" id="PF02875"/>
    </source>
</evidence>
<evidence type="ECO:0000313" key="13">
    <source>
        <dbReference type="Proteomes" id="UP001479933"/>
    </source>
</evidence>
<dbReference type="PANTHER" id="PTHR23135:SF4">
    <property type="entry name" value="UDP-N-ACETYLMURAMOYL-L-ALANYL-D-GLUTAMATE--2,6-DIAMINOPIMELATE LIGASE MURE HOMOLOG, CHLOROPLASTIC"/>
    <property type="match status" value="1"/>
</dbReference>
<feature type="modified residue" description="N6-carboxylysine" evidence="7">
    <location>
        <position position="224"/>
    </location>
</feature>
<evidence type="ECO:0000256" key="1">
    <source>
        <dbReference type="ARBA" id="ARBA00005898"/>
    </source>
</evidence>
<feature type="binding site" evidence="7">
    <location>
        <position position="28"/>
    </location>
    <ligand>
        <name>UDP-N-acetyl-alpha-D-muramoyl-L-alanyl-D-glutamate</name>
        <dbReference type="ChEBI" id="CHEBI:83900"/>
    </ligand>
</feature>
<keyword evidence="4 7" id="KW-0573">Peptidoglycan synthesis</keyword>
<evidence type="ECO:0000256" key="5">
    <source>
        <dbReference type="ARBA" id="ARBA00023306"/>
    </source>
</evidence>
<feature type="short sequence motif" description="Meso-diaminopimelate recognition motif" evidence="7">
    <location>
        <begin position="419"/>
        <end position="422"/>
    </location>
</feature>
<dbReference type="SUPFAM" id="SSF63418">
    <property type="entry name" value="MurE/MurF N-terminal domain"/>
    <property type="match status" value="1"/>
</dbReference>
<dbReference type="NCBIfam" id="NF001124">
    <property type="entry name" value="PRK00139.1-2"/>
    <property type="match status" value="1"/>
</dbReference>
<keyword evidence="7" id="KW-0460">Magnesium</keyword>
<feature type="binding site" evidence="7">
    <location>
        <position position="473"/>
    </location>
    <ligand>
        <name>meso-2,6-diaminopimelate</name>
        <dbReference type="ChEBI" id="CHEBI:57791"/>
    </ligand>
</feature>
<dbReference type="InterPro" id="IPR035911">
    <property type="entry name" value="MurE/MurF_N"/>
</dbReference>
<reference evidence="12 13" key="1">
    <citation type="journal article" date="2023" name="Virus Evol.">
        <title>Computational host range prediction-The good, the bad, and the ugly.</title>
        <authorList>
            <person name="Howell A.A."/>
            <person name="Versoza C.J."/>
            <person name="Pfeifer S.P."/>
        </authorList>
    </citation>
    <scope>NUCLEOTIDE SEQUENCE [LARGE SCALE GENOMIC DNA]</scope>
    <source>
        <strain evidence="12 13">1610/1b</strain>
    </source>
</reference>
<feature type="binding site" evidence="7">
    <location>
        <position position="477"/>
    </location>
    <ligand>
        <name>meso-2,6-diaminopimelate</name>
        <dbReference type="ChEBI" id="CHEBI:57791"/>
    </ligand>
</feature>
<keyword evidence="5 7" id="KW-0131">Cell cycle</keyword>
<feature type="domain" description="Mur ligase C-terminal" evidence="10">
    <location>
        <begin position="341"/>
        <end position="475"/>
    </location>
</feature>
<dbReference type="EMBL" id="CP136137">
    <property type="protein sequence ID" value="WYY06500.1"/>
    <property type="molecule type" value="Genomic_DNA"/>
</dbReference>
<evidence type="ECO:0000256" key="6">
    <source>
        <dbReference type="ARBA" id="ARBA00023316"/>
    </source>
</evidence>
<keyword evidence="7" id="KW-0067">ATP-binding</keyword>
<evidence type="ECO:0000256" key="4">
    <source>
        <dbReference type="ARBA" id="ARBA00022984"/>
    </source>
</evidence>
<feature type="binding site" evidence="7">
    <location>
        <position position="395"/>
    </location>
    <ligand>
        <name>meso-2,6-diaminopimelate</name>
        <dbReference type="ChEBI" id="CHEBI:57791"/>
    </ligand>
</feature>
<dbReference type="InterPro" id="IPR000713">
    <property type="entry name" value="Mur_ligase_N"/>
</dbReference>
<comment type="cofactor">
    <cofactor evidence="7">
        <name>Mg(2+)</name>
        <dbReference type="ChEBI" id="CHEBI:18420"/>
    </cofactor>
</comment>
<name>A0ABZ2TYJ8_9ACTN</name>
<comment type="caution">
    <text evidence="7">Lacks conserved residue(s) required for the propagation of feature annotation.</text>
</comment>
<dbReference type="Pfam" id="PF01225">
    <property type="entry name" value="Mur_ligase"/>
    <property type="match status" value="1"/>
</dbReference>
<feature type="binding site" evidence="7">
    <location>
        <position position="192"/>
    </location>
    <ligand>
        <name>UDP-N-acetyl-alpha-D-muramoyl-L-alanyl-D-glutamate</name>
        <dbReference type="ChEBI" id="CHEBI:83900"/>
    </ligand>
</feature>
<sequence length="675" mass="70029">MPLSTLAHAVEATLDGDDVDLCGVTLRSQDAGDGDLFAALAGGATHGAKYAGQAVDAGATAIFTDPAGLEVIRADDRLAAVPVLVHPTPRAVLGAVSSRVYGDPSAQMTLIGVTGTSGKTTTSYLAEAALRQAGRVVGLVGTVEVRVDGTVVPTTLTTPEAPDLQRLFAVMRERGVDTVVMEVSSHALALGRVDGSHFAVGGFTNLSQDHLDYHRTMDAYFEAKAKLFQADSPTQAQQAVICVDDEWGTRMAQVVADAGESAATVSTLGSGDWSVTRTVRSDPGSQTVLIATPQGSELEMTVPLPGAYNVANALLAVAMVTAAGVDTEVAIAGLTAVAVPGRLEKVERGQDFLAVVDYAHKPAAVEAVLATLRAQTSGAAAPGRVGVVLGAGGDRDTEKRPLMGAAAARGADLVVITDDNPRSEDPAAIRAAVVAGARGAQTSAEVREIGGRREAIAAAVDWAQPGDIVLVAGKGHETGQEIAGVKHPFDDRVVLGELLDARVSARDDIPLRVLVTDPAAGIDEARRLVRELVTLAADTGVGSAHRLPGTDAAHRTWVIVGEFPAVDDRDENARCLEHDGLGRQIVRLAIDKVISVGDDVRTVRALHQGAVMEGSWGDEAESVRSIDDAIARLRDDPADAPSPGDIALVAGGDLGDALVRYWRDEAGFEVEVLTR</sequence>
<dbReference type="Pfam" id="PF08245">
    <property type="entry name" value="Mur_ligase_M"/>
    <property type="match status" value="1"/>
</dbReference>
<feature type="domain" description="Mur ligase N-terminal catalytic" evidence="9">
    <location>
        <begin position="23"/>
        <end position="99"/>
    </location>
</feature>
<evidence type="ECO:0000256" key="3">
    <source>
        <dbReference type="ARBA" id="ARBA00022960"/>
    </source>
</evidence>
<comment type="similarity">
    <text evidence="1 7">Belongs to the MurCDEF family. MurE subfamily.</text>
</comment>
<comment type="function">
    <text evidence="7">Catalyzes the addition of meso-diaminopimelic acid to the nucleotide precursor UDP-N-acetylmuramoyl-L-alanyl-D-glutamate (UMAG) in the biosynthesis of bacterial cell-wall peptidoglycan.</text>
</comment>
<dbReference type="Gene3D" id="3.40.1190.10">
    <property type="entry name" value="Mur-like, catalytic domain"/>
    <property type="match status" value="1"/>
</dbReference>
<comment type="catalytic activity">
    <reaction evidence="7">
        <text>UDP-N-acetyl-alpha-D-muramoyl-L-alanyl-D-glutamate + meso-2,6-diaminopimelate + ATP = UDP-N-acetyl-alpha-D-muramoyl-L-alanyl-gamma-D-glutamyl-meso-2,6-diaminopimelate + ADP + phosphate + H(+)</text>
        <dbReference type="Rhea" id="RHEA:23676"/>
        <dbReference type="ChEBI" id="CHEBI:15378"/>
        <dbReference type="ChEBI" id="CHEBI:30616"/>
        <dbReference type="ChEBI" id="CHEBI:43474"/>
        <dbReference type="ChEBI" id="CHEBI:57791"/>
        <dbReference type="ChEBI" id="CHEBI:83900"/>
        <dbReference type="ChEBI" id="CHEBI:83905"/>
        <dbReference type="ChEBI" id="CHEBI:456216"/>
        <dbReference type="EC" id="6.3.2.13"/>
    </reaction>
</comment>
<dbReference type="GO" id="GO:0008765">
    <property type="term" value="F:UDP-N-acetylmuramoylalanyl-D-glutamate-2,6-diaminopimelate ligase activity"/>
    <property type="evidence" value="ECO:0007669"/>
    <property type="project" value="UniProtKB-EC"/>
</dbReference>
<accession>A0ABZ2TYJ8</accession>
<gene>
    <name evidence="7" type="primary">murE</name>
    <name evidence="12" type="ORF">RVF87_15700</name>
</gene>
<dbReference type="InterPro" id="IPR036565">
    <property type="entry name" value="Mur-like_cat_sf"/>
</dbReference>
<dbReference type="SUPFAM" id="SSF53623">
    <property type="entry name" value="MurD-like peptide ligases, catalytic domain"/>
    <property type="match status" value="1"/>
</dbReference>